<dbReference type="GeneID" id="107104214"/>
<evidence type="ECO:0000313" key="8">
    <source>
        <dbReference type="Proteomes" id="UP000265020"/>
    </source>
</evidence>
<dbReference type="GO" id="GO:0005886">
    <property type="term" value="C:plasma membrane"/>
    <property type="evidence" value="ECO:0007669"/>
    <property type="project" value="TreeGrafter"/>
</dbReference>
<feature type="chain" id="PRO_5018675545" evidence="5">
    <location>
        <begin position="23"/>
        <end position="467"/>
    </location>
</feature>
<dbReference type="Proteomes" id="UP000265020">
    <property type="component" value="Unassembled WGS sequence"/>
</dbReference>
<sequence>MRLISPLLLTFVALLLLPSVELKKPGRGRGIKHARQKLTRDRLGRKALRRQSRSGPSGDATPSCSEIMLSREAYVDCQDQRLTSVPSSSTWSRVPKHLLLARNKIKSLHEGSFLGYESLSSLDLQQNQISQVEEGAFQGLIHLETLLLQHNQLRTLSEEALIPMPNLRYLRLYDNPWKCLCPMESLIRTIQVPSNRNLGNHAKCAEPASLQNRKLKQIDPELLCEELDPTDPTGDPNVNVTYPIEPSHIRGKSDATLLCHTYIFPLRWMDCRNRGLTEVPSGIPEDVVKVDLSYNSIKHLKPRDFHAARSLRILNLSNNNMERIDTGSLSGLLHLHDLDLSFNGLRFVQYGVLEDLYFLSKLKLEGNPWMCDYNIHYMVYWLHLHPGVRHSGLLCQAPLEYVGVRVKDYMHAYNRECPKDKQHNRPDPNQNNDELWDTPMELQGEIEEEMEPSHLRAPQKYQVFKLA</sequence>
<reference evidence="7" key="1">
    <citation type="submission" date="2025-08" db="UniProtKB">
        <authorList>
            <consortium name="Ensembl"/>
        </authorList>
    </citation>
    <scope>IDENTIFICATION</scope>
</reference>
<dbReference type="OrthoDB" id="1741314at2759"/>
<dbReference type="InterPro" id="IPR003591">
    <property type="entry name" value="Leu-rich_rpt_typical-subtyp"/>
</dbReference>
<name>A0A3Q2DUP8_CYPVA</name>
<organism evidence="7 8">
    <name type="scientific">Cyprinodon variegatus</name>
    <name type="common">Sheepshead minnow</name>
    <dbReference type="NCBI Taxonomy" id="28743"/>
    <lineage>
        <taxon>Eukaryota</taxon>
        <taxon>Metazoa</taxon>
        <taxon>Chordata</taxon>
        <taxon>Craniata</taxon>
        <taxon>Vertebrata</taxon>
        <taxon>Euteleostomi</taxon>
        <taxon>Actinopterygii</taxon>
        <taxon>Neopterygii</taxon>
        <taxon>Teleostei</taxon>
        <taxon>Neoteleostei</taxon>
        <taxon>Acanthomorphata</taxon>
        <taxon>Ovalentaria</taxon>
        <taxon>Atherinomorphae</taxon>
        <taxon>Cyprinodontiformes</taxon>
        <taxon>Cyprinodontidae</taxon>
        <taxon>Cyprinodon</taxon>
    </lineage>
</organism>
<keyword evidence="2 5" id="KW-0732">Signal</keyword>
<reference evidence="7" key="2">
    <citation type="submission" date="2025-09" db="UniProtKB">
        <authorList>
            <consortium name="Ensembl"/>
        </authorList>
    </citation>
    <scope>IDENTIFICATION</scope>
</reference>
<evidence type="ECO:0000256" key="2">
    <source>
        <dbReference type="ARBA" id="ARBA00022729"/>
    </source>
</evidence>
<dbReference type="Pfam" id="PF01462">
    <property type="entry name" value="LRRNT"/>
    <property type="match status" value="1"/>
</dbReference>
<feature type="region of interest" description="Disordered" evidence="4">
    <location>
        <begin position="417"/>
        <end position="436"/>
    </location>
</feature>
<dbReference type="InterPro" id="IPR000483">
    <property type="entry name" value="Cys-rich_flank_reg_C"/>
</dbReference>
<proteinExistence type="predicted"/>
<dbReference type="Pfam" id="PF13855">
    <property type="entry name" value="LRR_8"/>
    <property type="match status" value="2"/>
</dbReference>
<keyword evidence="8" id="KW-1185">Reference proteome</keyword>
<dbReference type="InterPro" id="IPR001611">
    <property type="entry name" value="Leu-rich_rpt"/>
</dbReference>
<feature type="compositionally biased region" description="Basic residues" evidence="4">
    <location>
        <begin position="26"/>
        <end position="37"/>
    </location>
</feature>
<dbReference type="InterPro" id="IPR000372">
    <property type="entry name" value="LRRNT"/>
</dbReference>
<dbReference type="OMA" id="CNYSIHY"/>
<dbReference type="STRING" id="28743.ENSCVAP00000023611"/>
<protein>
    <submittedName>
        <fullName evidence="7">Leucine rich repeat containing 17</fullName>
    </submittedName>
</protein>
<feature type="compositionally biased region" description="Basic and acidic residues" evidence="4">
    <location>
        <begin position="417"/>
        <end position="426"/>
    </location>
</feature>
<dbReference type="PROSITE" id="PS51450">
    <property type="entry name" value="LRR"/>
    <property type="match status" value="3"/>
</dbReference>
<dbReference type="GeneTree" id="ENSGT00940000156400"/>
<feature type="region of interest" description="Disordered" evidence="4">
    <location>
        <begin position="26"/>
        <end position="63"/>
    </location>
</feature>
<evidence type="ECO:0000256" key="3">
    <source>
        <dbReference type="ARBA" id="ARBA00022737"/>
    </source>
</evidence>
<dbReference type="PANTHER" id="PTHR24369:SF210">
    <property type="entry name" value="CHAOPTIN-RELATED"/>
    <property type="match status" value="1"/>
</dbReference>
<dbReference type="Ensembl" id="ENSCVAT00000006274.1">
    <property type="protein sequence ID" value="ENSCVAP00000023611.1"/>
    <property type="gene ID" value="ENSCVAG00000007098.1"/>
</dbReference>
<evidence type="ECO:0000256" key="4">
    <source>
        <dbReference type="SAM" id="MobiDB-lite"/>
    </source>
</evidence>
<dbReference type="PANTHER" id="PTHR24369">
    <property type="entry name" value="ANTIGEN BSP, PUTATIVE-RELATED"/>
    <property type="match status" value="1"/>
</dbReference>
<evidence type="ECO:0000259" key="6">
    <source>
        <dbReference type="SMART" id="SM00082"/>
    </source>
</evidence>
<evidence type="ECO:0000313" key="7">
    <source>
        <dbReference type="Ensembl" id="ENSCVAP00000023611.1"/>
    </source>
</evidence>
<dbReference type="SMART" id="SM00082">
    <property type="entry name" value="LRRCT"/>
    <property type="match status" value="2"/>
</dbReference>
<feature type="signal peptide" evidence="5">
    <location>
        <begin position="1"/>
        <end position="22"/>
    </location>
</feature>
<evidence type="ECO:0000256" key="5">
    <source>
        <dbReference type="SAM" id="SignalP"/>
    </source>
</evidence>
<feature type="domain" description="LRRCT" evidence="6">
    <location>
        <begin position="175"/>
        <end position="225"/>
    </location>
</feature>
<dbReference type="SMART" id="SM00369">
    <property type="entry name" value="LRR_TYP"/>
    <property type="match status" value="5"/>
</dbReference>
<keyword evidence="1" id="KW-0433">Leucine-rich repeat</keyword>
<dbReference type="Gene3D" id="3.80.10.10">
    <property type="entry name" value="Ribonuclease Inhibitor"/>
    <property type="match status" value="2"/>
</dbReference>
<dbReference type="SUPFAM" id="SSF52058">
    <property type="entry name" value="L domain-like"/>
    <property type="match status" value="1"/>
</dbReference>
<dbReference type="InterPro" id="IPR032675">
    <property type="entry name" value="LRR_dom_sf"/>
</dbReference>
<dbReference type="InterPro" id="IPR050541">
    <property type="entry name" value="LRR_TM_domain-containing"/>
</dbReference>
<keyword evidence="3" id="KW-0677">Repeat</keyword>
<dbReference type="KEGG" id="cvg:107104214"/>
<dbReference type="AlphaFoldDB" id="A0A3Q2DUP8"/>
<dbReference type="RefSeq" id="XP_015259648.1">
    <property type="nucleotide sequence ID" value="XM_015404162.1"/>
</dbReference>
<accession>A0A3Q2DUP8</accession>
<evidence type="ECO:0000256" key="1">
    <source>
        <dbReference type="ARBA" id="ARBA00022614"/>
    </source>
</evidence>
<feature type="domain" description="LRRCT" evidence="6">
    <location>
        <begin position="367"/>
        <end position="418"/>
    </location>
</feature>